<dbReference type="AlphaFoldDB" id="A0A318TDT5"/>
<dbReference type="InterPro" id="IPR009315">
    <property type="entry name" value="P_starv_induced_PsiE"/>
</dbReference>
<keyword evidence="11" id="KW-1185">Reference proteome</keyword>
<feature type="transmembrane region" description="Helical" evidence="9">
    <location>
        <begin position="30"/>
        <end position="48"/>
    </location>
</feature>
<keyword evidence="5 9" id="KW-0812">Transmembrane</keyword>
<comment type="caution">
    <text evidence="10">The sequence shown here is derived from an EMBL/GenBank/DDBJ whole genome shotgun (WGS) entry which is preliminary data.</text>
</comment>
<evidence type="ECO:0000256" key="1">
    <source>
        <dbReference type="ARBA" id="ARBA00004429"/>
    </source>
</evidence>
<dbReference type="GO" id="GO:0016036">
    <property type="term" value="P:cellular response to phosphate starvation"/>
    <property type="evidence" value="ECO:0007669"/>
    <property type="project" value="InterPro"/>
</dbReference>
<dbReference type="PANTHER" id="PTHR37819">
    <property type="entry name" value="PROTEIN PSIE"/>
    <property type="match status" value="1"/>
</dbReference>
<feature type="region of interest" description="Disordered" evidence="8">
    <location>
        <begin position="138"/>
        <end position="170"/>
    </location>
</feature>
<reference evidence="10 11" key="1">
    <citation type="submission" date="2018-06" db="EMBL/GenBank/DDBJ databases">
        <title>Genomic Encyclopedia of Archaeal and Bacterial Type Strains, Phase II (KMG-II): from individual species to whole genera.</title>
        <authorList>
            <person name="Goeker M."/>
        </authorList>
    </citation>
    <scope>NUCLEOTIDE SEQUENCE [LARGE SCALE GENOMIC DNA]</scope>
    <source>
        <strain evidence="10 11">JCM 11668</strain>
    </source>
</reference>
<keyword evidence="6 9" id="KW-1133">Transmembrane helix</keyword>
<evidence type="ECO:0000313" key="10">
    <source>
        <dbReference type="EMBL" id="PYF02000.1"/>
    </source>
</evidence>
<evidence type="ECO:0000256" key="3">
    <source>
        <dbReference type="ARBA" id="ARBA00021903"/>
    </source>
</evidence>
<feature type="transmembrane region" description="Helical" evidence="9">
    <location>
        <begin position="113"/>
        <end position="131"/>
    </location>
</feature>
<feature type="compositionally biased region" description="Low complexity" evidence="8">
    <location>
        <begin position="148"/>
        <end position="164"/>
    </location>
</feature>
<evidence type="ECO:0000256" key="9">
    <source>
        <dbReference type="SAM" id="Phobius"/>
    </source>
</evidence>
<feature type="transmembrane region" description="Helical" evidence="9">
    <location>
        <begin position="83"/>
        <end position="101"/>
    </location>
</feature>
<accession>A0A318TDT5</accession>
<keyword evidence="7 9" id="KW-0472">Membrane</keyword>
<feature type="transmembrane region" description="Helical" evidence="9">
    <location>
        <begin position="60"/>
        <end position="77"/>
    </location>
</feature>
<evidence type="ECO:0000256" key="8">
    <source>
        <dbReference type="SAM" id="MobiDB-lite"/>
    </source>
</evidence>
<evidence type="ECO:0000313" key="11">
    <source>
        <dbReference type="Proteomes" id="UP000248148"/>
    </source>
</evidence>
<dbReference type="EMBL" id="QJTI01000015">
    <property type="protein sequence ID" value="PYF02000.1"/>
    <property type="molecule type" value="Genomic_DNA"/>
</dbReference>
<sequence length="170" mass="18782">MQPDRMNSTPQSVPANMPLLRKVIQHLENAFLVVIGTFAVIAMTQEVYETVRGMRVSLKDLLLMFIYVEVLAMVAVYYESKKIPITLPLFIAITAIARLLILQGKDQPPQNLLYESGAILILAIACAVINYRPPERAYEATGRDTPRPDAVASADRSRAADLAPQRSAGE</sequence>
<evidence type="ECO:0000256" key="5">
    <source>
        <dbReference type="ARBA" id="ARBA00022692"/>
    </source>
</evidence>
<dbReference type="InterPro" id="IPR020948">
    <property type="entry name" value="P_starv_induced_PsiE-like"/>
</dbReference>
<evidence type="ECO:0000256" key="4">
    <source>
        <dbReference type="ARBA" id="ARBA00022475"/>
    </source>
</evidence>
<dbReference type="Proteomes" id="UP000248148">
    <property type="component" value="Unassembled WGS sequence"/>
</dbReference>
<organism evidence="10 11">
    <name type="scientific">Rhodopseudomonas faecalis</name>
    <dbReference type="NCBI Taxonomy" id="99655"/>
    <lineage>
        <taxon>Bacteria</taxon>
        <taxon>Pseudomonadati</taxon>
        <taxon>Pseudomonadota</taxon>
        <taxon>Alphaproteobacteria</taxon>
        <taxon>Hyphomicrobiales</taxon>
        <taxon>Nitrobacteraceae</taxon>
        <taxon>Rhodopseudomonas</taxon>
    </lineage>
</organism>
<evidence type="ECO:0000256" key="6">
    <source>
        <dbReference type="ARBA" id="ARBA00022989"/>
    </source>
</evidence>
<evidence type="ECO:0000256" key="2">
    <source>
        <dbReference type="ARBA" id="ARBA00005632"/>
    </source>
</evidence>
<proteinExistence type="inferred from homology"/>
<feature type="compositionally biased region" description="Basic and acidic residues" evidence="8">
    <location>
        <begin position="138"/>
        <end position="147"/>
    </location>
</feature>
<dbReference type="GO" id="GO:0005886">
    <property type="term" value="C:plasma membrane"/>
    <property type="evidence" value="ECO:0007669"/>
    <property type="project" value="UniProtKB-SubCell"/>
</dbReference>
<gene>
    <name evidence="10" type="ORF">BJ122_11529</name>
</gene>
<comment type="similarity">
    <text evidence="2">Belongs to the PsiE family.</text>
</comment>
<dbReference type="PANTHER" id="PTHR37819:SF1">
    <property type="entry name" value="PROTEIN PSIE"/>
    <property type="match status" value="1"/>
</dbReference>
<dbReference type="Pfam" id="PF06146">
    <property type="entry name" value="PsiE"/>
    <property type="match status" value="1"/>
</dbReference>
<name>A0A318TDT5_9BRAD</name>
<protein>
    <recommendedName>
        <fullName evidence="3">Protein PsiE</fullName>
    </recommendedName>
</protein>
<keyword evidence="4" id="KW-1003">Cell membrane</keyword>
<evidence type="ECO:0000256" key="7">
    <source>
        <dbReference type="ARBA" id="ARBA00023136"/>
    </source>
</evidence>
<comment type="subcellular location">
    <subcellularLocation>
        <location evidence="1">Cell inner membrane</location>
        <topology evidence="1">Multi-pass membrane protein</topology>
    </subcellularLocation>
</comment>